<feature type="domain" description="AMP-binding enzyme C-terminal" evidence="4">
    <location>
        <begin position="408"/>
        <end position="483"/>
    </location>
</feature>
<dbReference type="PROSITE" id="PS00455">
    <property type="entry name" value="AMP_BINDING"/>
    <property type="match status" value="1"/>
</dbReference>
<dbReference type="SUPFAM" id="SSF56801">
    <property type="entry name" value="Acetyl-CoA synthetase-like"/>
    <property type="match status" value="1"/>
</dbReference>
<dbReference type="EMBL" id="MQAD01000007">
    <property type="protein sequence ID" value="OOE03914.1"/>
    <property type="molecule type" value="Genomic_DNA"/>
</dbReference>
<dbReference type="PANTHER" id="PTHR43201">
    <property type="entry name" value="ACYL-COA SYNTHETASE"/>
    <property type="match status" value="1"/>
</dbReference>
<dbReference type="Pfam" id="PF00501">
    <property type="entry name" value="AMP-binding"/>
    <property type="match status" value="1"/>
</dbReference>
<dbReference type="InterPro" id="IPR045851">
    <property type="entry name" value="AMP-bd_C_sf"/>
</dbReference>
<dbReference type="GO" id="GO:0006631">
    <property type="term" value="P:fatty acid metabolic process"/>
    <property type="evidence" value="ECO:0007669"/>
    <property type="project" value="TreeGrafter"/>
</dbReference>
<accession>A0A1V3FQT6</accession>
<comment type="similarity">
    <text evidence="1">Belongs to the ATP-dependent AMP-binding enzyme family.</text>
</comment>
<evidence type="ECO:0000313" key="6">
    <source>
        <dbReference type="Proteomes" id="UP000188458"/>
    </source>
</evidence>
<comment type="caution">
    <text evidence="5">The sequence shown here is derived from an EMBL/GenBank/DDBJ whole genome shotgun (WGS) entry which is preliminary data.</text>
</comment>
<reference evidence="6" key="1">
    <citation type="submission" date="2016-11" db="EMBL/GenBank/DDBJ databases">
        <title>Draft genome sequence of Anoxybacillus sp. strain 103 isolated from the Qarvajar hot spring in Nagorno-Karabach.</title>
        <authorList>
            <person name="Hovhannisyan P."/>
            <person name="Panosyan H."/>
            <person name="Birkeland N.-K."/>
        </authorList>
    </citation>
    <scope>NUCLEOTIDE SEQUENCE [LARGE SCALE GENOMIC DNA]</scope>
    <source>
        <strain evidence="6">103</strain>
    </source>
</reference>
<proteinExistence type="inferred from homology"/>
<dbReference type="GO" id="GO:0031956">
    <property type="term" value="F:medium-chain fatty acid-CoA ligase activity"/>
    <property type="evidence" value="ECO:0007669"/>
    <property type="project" value="TreeGrafter"/>
</dbReference>
<dbReference type="InterPro" id="IPR000873">
    <property type="entry name" value="AMP-dep_synth/lig_dom"/>
</dbReference>
<dbReference type="PANTHER" id="PTHR43201:SF5">
    <property type="entry name" value="MEDIUM-CHAIN ACYL-COA LIGASE ACSF2, MITOCHONDRIAL"/>
    <property type="match status" value="1"/>
</dbReference>
<dbReference type="Gene3D" id="3.30.300.30">
    <property type="match status" value="1"/>
</dbReference>
<feature type="domain" description="AMP-dependent synthetase/ligase" evidence="3">
    <location>
        <begin position="10"/>
        <end position="358"/>
    </location>
</feature>
<dbReference type="RefSeq" id="WP_077428995.1">
    <property type="nucleotide sequence ID" value="NZ_MQAD01000007.1"/>
</dbReference>
<dbReference type="InterPro" id="IPR042099">
    <property type="entry name" value="ANL_N_sf"/>
</dbReference>
<keyword evidence="6" id="KW-1185">Reference proteome</keyword>
<dbReference type="InterPro" id="IPR020845">
    <property type="entry name" value="AMP-binding_CS"/>
</dbReference>
<evidence type="ECO:0000259" key="3">
    <source>
        <dbReference type="Pfam" id="PF00501"/>
    </source>
</evidence>
<evidence type="ECO:0000313" key="5">
    <source>
        <dbReference type="EMBL" id="OOE03914.1"/>
    </source>
</evidence>
<name>A0A1V3FQT6_9BACL</name>
<protein>
    <submittedName>
        <fullName evidence="5">Long-chain fatty acid--CoA ligase</fullName>
    </submittedName>
</protein>
<dbReference type="NCBIfam" id="NF004837">
    <property type="entry name" value="PRK06187.1"/>
    <property type="match status" value="1"/>
</dbReference>
<dbReference type="Pfam" id="PF13193">
    <property type="entry name" value="AMP-binding_C"/>
    <property type="match status" value="1"/>
</dbReference>
<evidence type="ECO:0000256" key="1">
    <source>
        <dbReference type="ARBA" id="ARBA00006432"/>
    </source>
</evidence>
<dbReference type="CDD" id="cd17631">
    <property type="entry name" value="FACL_FadD13-like"/>
    <property type="match status" value="1"/>
</dbReference>
<dbReference type="AlphaFoldDB" id="A0A1V3FQT6"/>
<keyword evidence="2 5" id="KW-0436">Ligase</keyword>
<dbReference type="Proteomes" id="UP000188458">
    <property type="component" value="Unassembled WGS sequence"/>
</dbReference>
<dbReference type="FunFam" id="3.30.300.30:FF:000008">
    <property type="entry name" value="2,3-dihydroxybenzoate-AMP ligase"/>
    <property type="match status" value="1"/>
</dbReference>
<evidence type="ECO:0000256" key="2">
    <source>
        <dbReference type="ARBA" id="ARBA00022598"/>
    </source>
</evidence>
<dbReference type="Gene3D" id="3.40.50.12780">
    <property type="entry name" value="N-terminal domain of ligase-like"/>
    <property type="match status" value="1"/>
</dbReference>
<sequence length="500" mass="55962">MYWAIDWLNKRATLTPNRVAVVDGEKKVYWTYEQLNEEATNLAHSLKQLGIQKGDRVALLSPNDISYFHLLFACTKIGAVFVPVNWRLSKGEISYILSDCQPSLFIYDRKLGKLVPETYKGKKLELQSDTYNQLFVGHGEIIEEKVNVDDPLTIIYTGGTTGSPKGAVLTHQSMFYNIINTINSWNLTTDDTTLTYLPMFHTGGLNVLSLPLLHIGGKVVFANKFEPERAVRLLNEEKCTIVLFVPTMYHLLIQSKAFQQSDFPTVHTFLSGGAPCSNKIYAAFAEKGLTFKEGYGLTEAGPNNFFINPQDVYKRRGSVGKPMLYNAVKIVNEEGKETGPGEVGEIVISGYHLFSQYWNKPDVTAETLKDGWLYTGDLGKRDEEGFFYIVGRKKDMIITGGENVYPVEVEHVIAECEAVAEVAVVGLPDETWGEIVTAFVVLKEGMIMAADEIKNYCRKSLGSYKVPKRIELISEIPKTPVGKIDKQALVSFYGNQITKK</sequence>
<dbReference type="InterPro" id="IPR025110">
    <property type="entry name" value="AMP-bd_C"/>
</dbReference>
<evidence type="ECO:0000259" key="4">
    <source>
        <dbReference type="Pfam" id="PF13193"/>
    </source>
</evidence>
<organism evidence="5 6">
    <name type="scientific">Anoxybacillus kestanbolensis</name>
    <dbReference type="NCBI Taxonomy" id="227476"/>
    <lineage>
        <taxon>Bacteria</taxon>
        <taxon>Bacillati</taxon>
        <taxon>Bacillota</taxon>
        <taxon>Bacilli</taxon>
        <taxon>Bacillales</taxon>
        <taxon>Anoxybacillaceae</taxon>
        <taxon>Anoxybacillus</taxon>
    </lineage>
</organism>
<gene>
    <name evidence="5" type="ORF">BO219_07015</name>
</gene>